<dbReference type="Gene3D" id="3.60.10.10">
    <property type="entry name" value="Endonuclease/exonuclease/phosphatase"/>
    <property type="match status" value="1"/>
</dbReference>
<keyword evidence="6" id="KW-0547">Nucleotide-binding</keyword>
<dbReference type="InterPro" id="IPR040459">
    <property type="entry name" value="MJ1316"/>
</dbReference>
<dbReference type="GO" id="GO:1990817">
    <property type="term" value="F:poly(A) RNA polymerase activity"/>
    <property type="evidence" value="ECO:0007669"/>
    <property type="project" value="UniProtKB-EC"/>
</dbReference>
<dbReference type="Gene3D" id="3.30.460.10">
    <property type="entry name" value="Beta Polymerase, domain 2"/>
    <property type="match status" value="1"/>
</dbReference>
<keyword evidence="8" id="KW-0539">Nucleus</keyword>
<dbReference type="SUPFAM" id="SSF55003">
    <property type="entry name" value="PAP/Archaeal CCA-adding enzyme, C-terminal domain"/>
    <property type="match status" value="1"/>
</dbReference>
<accession>A0AAN7HJD4</accession>
<dbReference type="SUPFAM" id="SSF56219">
    <property type="entry name" value="DNase I-like"/>
    <property type="match status" value="1"/>
</dbReference>
<dbReference type="Gene3D" id="1.10.1410.10">
    <property type="match status" value="1"/>
</dbReference>
<dbReference type="InterPro" id="IPR009097">
    <property type="entry name" value="Cyclic_Pdiesterase"/>
</dbReference>
<feature type="domain" description="MJ1316 RNA cyclic group end recognition" evidence="12">
    <location>
        <begin position="1191"/>
        <end position="1261"/>
    </location>
</feature>
<feature type="compositionally biased region" description="Acidic residues" evidence="9">
    <location>
        <begin position="1134"/>
        <end position="1148"/>
    </location>
</feature>
<evidence type="ECO:0000256" key="4">
    <source>
        <dbReference type="ARBA" id="ARBA00022664"/>
    </source>
</evidence>
<sequence>MAEPSTSSPPPSPRTPSSIHFQQEFQQQQQPAVFSLTSHDTALALVPPSSLWPRIDRLRALYDKAYPKWPPHVNLVYPFVRPDLLDEAVDRVAAALSSSFSWGSTSSPKRQIRVRLARPGVFEHGGRKNKNGNTIYLCDDEDPGQGESVCLGVLEGLRNTVLASLGQASGDYRMHLTVAQSEDVEAAPHKFLLDKVGLLPPVEWEAAELAVLVRERDGGGGSVMRLWGRIGLEDGRVERLGSLAAFYQDAKASLLGPREGEDAERDLLQSGVSYCGGEEPERWAPPFVPPKLAVASYNVLAEFEWPPSEARYPLVVRNILAENAQADVLVLQEVTDGFLSYLLSDKQIREAYPFCSHGPPHLDGIEPLPSFLNIVVLSATPFDWEYVSLNRKHKGVLVARFKRVGRTDGDKFLPVVLAAVHLTHGLADGAVASKKSDIKRIIGYLSKNYPDHPWILAGDFNATTSSISINAAVKAKAISEQSASHLASLDNLFSEARLVDAWKSTADNEADDQGVEGERGATWDPTANGMAAVMAASGGNKWPHRYDRILVRGEGFLEIADFNMFGFLTEQRPESELFASDHWGVRCTLNMSGLGESSEEPSEEISELVVPVQPEKGPEHLVVAGSVKDALVELQVIPSEADATKRKRALDLLKSVILDTTSTNAARVRSHPTIVVVPVGSYALGVWTSSSDIDVLCIGPFSSNTFFALASQRLRKASAQGIRILRRVQANTGTMLELEVDGIRFDLQYCPAASIAERWPDVLRASASDPVWSLSAQALSKLKAIRDIDYLRRSLPDLTAFRLAHRFVKTWAKARGIYSARFGFLSGIQIAILLARVQKLLARELGASPTPEALVATFFHHYARFDWSARLAFDPFFHRRRLPYSRTAREPLAILGYFPPALNTALAASVPSARTLASEFRRASEALLLRSATAATAATNPASSLTSSWSSLLSSPAAHAAEFLAAHKSYVRLDVQYWGLSRSRSGARFLGWLESRCVGLLVDLHRRAPGLHVRMWPARFVERDGESGNIVSSGASGTGGKNEEEEGITGDERDFRCCYLIGLDKGSPDMSKEDLKVAFGALQTGLARFEAQMRGDEKYFDAKSCWLSATVVNRAELGELELDSREWGEHTLGEEEFDEEDEEGEEEAASGLDSEHDEFARKENKKKKKGGSAARKQIAAVDLRADKTKKFRTAADALNRIRWDPQLDSSDYVVGYEDRFIGVQEKELGAWKSEQTDDEFIPQHRILYFRRKSDGKLVWDRRTRLDELFGNAA</sequence>
<evidence type="ECO:0000259" key="11">
    <source>
        <dbReference type="Pfam" id="PF03372"/>
    </source>
</evidence>
<dbReference type="PANTHER" id="PTHR10682">
    <property type="entry name" value="POLY A POLYMERASE"/>
    <property type="match status" value="1"/>
</dbReference>
<dbReference type="GO" id="GO:0003723">
    <property type="term" value="F:RNA binding"/>
    <property type="evidence" value="ECO:0007669"/>
    <property type="project" value="InterPro"/>
</dbReference>
<reference evidence="14" key="2">
    <citation type="submission" date="2023-05" db="EMBL/GenBank/DDBJ databases">
        <authorList>
            <consortium name="Lawrence Berkeley National Laboratory"/>
            <person name="Steindorff A."/>
            <person name="Hensen N."/>
            <person name="Bonometti L."/>
            <person name="Westerberg I."/>
            <person name="Brannstrom I.O."/>
            <person name="Guillou S."/>
            <person name="Cros-Aarteil S."/>
            <person name="Calhoun S."/>
            <person name="Haridas S."/>
            <person name="Kuo A."/>
            <person name="Mondo S."/>
            <person name="Pangilinan J."/>
            <person name="Riley R."/>
            <person name="Labutti K."/>
            <person name="Andreopoulos B."/>
            <person name="Lipzen A."/>
            <person name="Chen C."/>
            <person name="Yanf M."/>
            <person name="Daum C."/>
            <person name="Ng V."/>
            <person name="Clum A."/>
            <person name="Ohm R."/>
            <person name="Martin F."/>
            <person name="Silar P."/>
            <person name="Natvig D."/>
            <person name="Lalanne C."/>
            <person name="Gautier V."/>
            <person name="Ament-Velasquez S.L."/>
            <person name="Kruys A."/>
            <person name="Hutchinson M.I."/>
            <person name="Powell A.J."/>
            <person name="Barry K."/>
            <person name="Miller A.N."/>
            <person name="Grigoriev I.V."/>
            <person name="Debuchy R."/>
            <person name="Gladieux P."/>
            <person name="Thoren M.H."/>
            <person name="Johannesson H."/>
        </authorList>
    </citation>
    <scope>NUCLEOTIDE SEQUENCE</scope>
    <source>
        <strain evidence="14">CBS 359.72</strain>
    </source>
</reference>
<dbReference type="GO" id="GO:0006397">
    <property type="term" value="P:mRNA processing"/>
    <property type="evidence" value="ECO:0007669"/>
    <property type="project" value="UniProtKB-KW"/>
</dbReference>
<dbReference type="Pfam" id="PF04928">
    <property type="entry name" value="PAP_central"/>
    <property type="match status" value="1"/>
</dbReference>
<feature type="compositionally biased region" description="Basic and acidic residues" evidence="9">
    <location>
        <begin position="1153"/>
        <end position="1162"/>
    </location>
</feature>
<dbReference type="InterPro" id="IPR002934">
    <property type="entry name" value="Polymerase_NTP_transf_dom"/>
</dbReference>
<dbReference type="InterPro" id="IPR036691">
    <property type="entry name" value="Endo/exonu/phosph_ase_sf"/>
</dbReference>
<organism evidence="14 15">
    <name type="scientific">Corynascus novoguineensis</name>
    <dbReference type="NCBI Taxonomy" id="1126955"/>
    <lineage>
        <taxon>Eukaryota</taxon>
        <taxon>Fungi</taxon>
        <taxon>Dikarya</taxon>
        <taxon>Ascomycota</taxon>
        <taxon>Pezizomycotina</taxon>
        <taxon>Sordariomycetes</taxon>
        <taxon>Sordariomycetidae</taxon>
        <taxon>Sordariales</taxon>
        <taxon>Chaetomiaceae</taxon>
        <taxon>Corynascus</taxon>
    </lineage>
</organism>
<evidence type="ECO:0000256" key="9">
    <source>
        <dbReference type="SAM" id="MobiDB-lite"/>
    </source>
</evidence>
<evidence type="ECO:0000313" key="14">
    <source>
        <dbReference type="EMBL" id="KAK4244278.1"/>
    </source>
</evidence>
<evidence type="ECO:0000256" key="3">
    <source>
        <dbReference type="ARBA" id="ARBA00012388"/>
    </source>
</evidence>
<gene>
    <name evidence="14" type="ORF">C7999DRAFT_44034</name>
</gene>
<feature type="domain" description="Endonuclease/exonuclease/phosphatase" evidence="11">
    <location>
        <begin position="295"/>
        <end position="555"/>
    </location>
</feature>
<dbReference type="SUPFAM" id="SSF55144">
    <property type="entry name" value="LigT-like"/>
    <property type="match status" value="1"/>
</dbReference>
<dbReference type="GO" id="GO:0005634">
    <property type="term" value="C:nucleus"/>
    <property type="evidence" value="ECO:0007669"/>
    <property type="project" value="UniProtKB-SubCell"/>
</dbReference>
<dbReference type="SUPFAM" id="SSF81631">
    <property type="entry name" value="PAP/OAS1 substrate-binding domain"/>
    <property type="match status" value="1"/>
</dbReference>
<dbReference type="Pfam" id="PF04457">
    <property type="entry name" value="MJ1316"/>
    <property type="match status" value="1"/>
</dbReference>
<keyword evidence="15" id="KW-1185">Reference proteome</keyword>
<evidence type="ECO:0000256" key="6">
    <source>
        <dbReference type="ARBA" id="ARBA00022741"/>
    </source>
</evidence>
<evidence type="ECO:0000256" key="2">
    <source>
        <dbReference type="ARBA" id="ARBA00010912"/>
    </source>
</evidence>
<dbReference type="Proteomes" id="UP001303647">
    <property type="component" value="Unassembled WGS sequence"/>
</dbReference>
<comment type="similarity">
    <text evidence="2">Belongs to the poly(A) polymerase family.</text>
</comment>
<feature type="region of interest" description="Disordered" evidence="9">
    <location>
        <begin position="1128"/>
        <end position="1173"/>
    </location>
</feature>
<dbReference type="EC" id="2.7.7.19" evidence="3"/>
<evidence type="ECO:0000256" key="5">
    <source>
        <dbReference type="ARBA" id="ARBA00022679"/>
    </source>
</evidence>
<name>A0AAN7HJD4_9PEZI</name>
<keyword evidence="4" id="KW-0507">mRNA processing</keyword>
<dbReference type="InterPro" id="IPR005135">
    <property type="entry name" value="Endo/exonuclease/phosphatase"/>
</dbReference>
<dbReference type="Pfam" id="PF03372">
    <property type="entry name" value="Exo_endo_phos"/>
    <property type="match status" value="1"/>
</dbReference>
<evidence type="ECO:0000256" key="8">
    <source>
        <dbReference type="ARBA" id="ARBA00023242"/>
    </source>
</evidence>
<dbReference type="EMBL" id="MU857747">
    <property type="protein sequence ID" value="KAK4244278.1"/>
    <property type="molecule type" value="Genomic_DNA"/>
</dbReference>
<proteinExistence type="inferred from homology"/>
<dbReference type="Pfam" id="PF01909">
    <property type="entry name" value="NTP_transf_2"/>
    <property type="match status" value="1"/>
</dbReference>
<dbReference type="GO" id="GO:0031123">
    <property type="term" value="P:RNA 3'-end processing"/>
    <property type="evidence" value="ECO:0007669"/>
    <property type="project" value="InterPro"/>
</dbReference>
<reference evidence="14" key="1">
    <citation type="journal article" date="2023" name="Mol. Phylogenet. Evol.">
        <title>Genome-scale phylogeny and comparative genomics of the fungal order Sordariales.</title>
        <authorList>
            <person name="Hensen N."/>
            <person name="Bonometti L."/>
            <person name="Westerberg I."/>
            <person name="Brannstrom I.O."/>
            <person name="Guillou S."/>
            <person name="Cros-Aarteil S."/>
            <person name="Calhoun S."/>
            <person name="Haridas S."/>
            <person name="Kuo A."/>
            <person name="Mondo S."/>
            <person name="Pangilinan J."/>
            <person name="Riley R."/>
            <person name="LaButti K."/>
            <person name="Andreopoulos B."/>
            <person name="Lipzen A."/>
            <person name="Chen C."/>
            <person name="Yan M."/>
            <person name="Daum C."/>
            <person name="Ng V."/>
            <person name="Clum A."/>
            <person name="Steindorff A."/>
            <person name="Ohm R.A."/>
            <person name="Martin F."/>
            <person name="Silar P."/>
            <person name="Natvig D.O."/>
            <person name="Lalanne C."/>
            <person name="Gautier V."/>
            <person name="Ament-Velasquez S.L."/>
            <person name="Kruys A."/>
            <person name="Hutchinson M.I."/>
            <person name="Powell A.J."/>
            <person name="Barry K."/>
            <person name="Miller A.N."/>
            <person name="Grigoriev I.V."/>
            <person name="Debuchy R."/>
            <person name="Gladieux P."/>
            <person name="Hiltunen Thoren M."/>
            <person name="Johannesson H."/>
        </authorList>
    </citation>
    <scope>NUCLEOTIDE SEQUENCE</scope>
    <source>
        <strain evidence="14">CBS 359.72</strain>
    </source>
</reference>
<dbReference type="GO" id="GO:0005524">
    <property type="term" value="F:ATP binding"/>
    <property type="evidence" value="ECO:0007669"/>
    <property type="project" value="UniProtKB-KW"/>
</dbReference>
<dbReference type="CDD" id="cd09080">
    <property type="entry name" value="TDP2"/>
    <property type="match status" value="1"/>
</dbReference>
<evidence type="ECO:0000256" key="1">
    <source>
        <dbReference type="ARBA" id="ARBA00004123"/>
    </source>
</evidence>
<evidence type="ECO:0000259" key="13">
    <source>
        <dbReference type="Pfam" id="PF04928"/>
    </source>
</evidence>
<dbReference type="SUPFAM" id="SSF81301">
    <property type="entry name" value="Nucleotidyltransferase"/>
    <property type="match status" value="1"/>
</dbReference>
<keyword evidence="5" id="KW-0808">Transferase</keyword>
<keyword evidence="14" id="KW-0436">Ligase</keyword>
<dbReference type="Gene3D" id="3.90.1140.10">
    <property type="entry name" value="Cyclic phosphodiesterase"/>
    <property type="match status" value="1"/>
</dbReference>
<evidence type="ECO:0000313" key="15">
    <source>
        <dbReference type="Proteomes" id="UP001303647"/>
    </source>
</evidence>
<dbReference type="AlphaFoldDB" id="A0AAN7HJD4"/>
<keyword evidence="7" id="KW-0067">ATP-binding</keyword>
<evidence type="ECO:0000259" key="12">
    <source>
        <dbReference type="Pfam" id="PF04457"/>
    </source>
</evidence>
<evidence type="ECO:0000256" key="7">
    <source>
        <dbReference type="ARBA" id="ARBA00022840"/>
    </source>
</evidence>
<comment type="caution">
    <text evidence="14">The sequence shown here is derived from an EMBL/GenBank/DDBJ whole genome shotgun (WGS) entry which is preliminary data.</text>
</comment>
<dbReference type="PANTHER" id="PTHR10682:SF23">
    <property type="entry name" value="POLYNUCLEOTIDE ADENYLYLTRANSFERASE"/>
    <property type="match status" value="1"/>
</dbReference>
<feature type="domain" description="Poly(A) polymerase central" evidence="13">
    <location>
        <begin position="801"/>
        <end position="872"/>
    </location>
</feature>
<dbReference type="GO" id="GO:0016874">
    <property type="term" value="F:ligase activity"/>
    <property type="evidence" value="ECO:0007669"/>
    <property type="project" value="UniProtKB-KW"/>
</dbReference>
<protein>
    <recommendedName>
        <fullName evidence="3">polynucleotide adenylyltransferase</fullName>
        <ecNumber evidence="3">2.7.7.19</ecNumber>
    </recommendedName>
</protein>
<dbReference type="InterPro" id="IPR007012">
    <property type="entry name" value="PolA_pol_cen_dom"/>
</dbReference>
<evidence type="ECO:0000259" key="10">
    <source>
        <dbReference type="Pfam" id="PF01909"/>
    </source>
</evidence>
<dbReference type="InterPro" id="IPR011068">
    <property type="entry name" value="NuclTrfase_I-like_C"/>
</dbReference>
<dbReference type="Pfam" id="PF13563">
    <property type="entry name" value="2_5_RNA_ligase2"/>
    <property type="match status" value="1"/>
</dbReference>
<comment type="subcellular location">
    <subcellularLocation>
        <location evidence="1">Nucleus</location>
    </subcellularLocation>
</comment>
<dbReference type="InterPro" id="IPR043519">
    <property type="entry name" value="NT_sf"/>
</dbReference>
<feature type="domain" description="Polymerase nucleotidyl transferase" evidence="10">
    <location>
        <begin position="673"/>
        <end position="705"/>
    </location>
</feature>